<proteinExistence type="predicted"/>
<comment type="caution">
    <text evidence="3">The sequence shown here is derived from an EMBL/GenBank/DDBJ whole genome shotgun (WGS) entry which is preliminary data.</text>
</comment>
<feature type="domain" description="4'-phosphopantetheinyl transferase" evidence="2">
    <location>
        <begin position="104"/>
        <end position="195"/>
    </location>
</feature>
<dbReference type="AlphaFoldDB" id="A0A948TAR6"/>
<accession>A0A948TAR6</accession>
<reference evidence="3" key="1">
    <citation type="journal article" date="2021" name="PeerJ">
        <title>Extensive microbial diversity within the chicken gut microbiome revealed by metagenomics and culture.</title>
        <authorList>
            <person name="Gilroy R."/>
            <person name="Ravi A."/>
            <person name="Getino M."/>
            <person name="Pursley I."/>
            <person name="Horton D.L."/>
            <person name="Alikhan N.F."/>
            <person name="Baker D."/>
            <person name="Gharbi K."/>
            <person name="Hall N."/>
            <person name="Watson M."/>
            <person name="Adriaenssens E.M."/>
            <person name="Foster-Nyarko E."/>
            <person name="Jarju S."/>
            <person name="Secka A."/>
            <person name="Antonio M."/>
            <person name="Oren A."/>
            <person name="Chaudhuri R.R."/>
            <person name="La Ragione R."/>
            <person name="Hildebrand F."/>
            <person name="Pallen M.J."/>
        </authorList>
    </citation>
    <scope>NUCLEOTIDE SEQUENCE</scope>
    <source>
        <strain evidence="3">G4-2901</strain>
    </source>
</reference>
<sequence length="236" mass="27148">MPILRKWEFNGAACGIWRVTETAEELRSLLTEKSFTQDFFNFKSPARQLEYLAVRVLLRELLGKECRILHHESGKPYLENSLSRISISHTKGFVAVIIHPEKVIGIDIEYHSDRVKKVVGRFVSSDEMSLIESKVSEIADNDIVEEFRINMYLLFWSAKETMFKMLNSSEVDFLEHLCINSISFSEHSGNGAVVDAHSKVFNGTMNAYECRTSLKTEMSIEFYLTEEFVCTYSCID</sequence>
<dbReference type="InterPro" id="IPR008278">
    <property type="entry name" value="4-PPantetheinyl_Trfase_dom"/>
</dbReference>
<dbReference type="Proteomes" id="UP000783796">
    <property type="component" value="Unassembled WGS sequence"/>
</dbReference>
<evidence type="ECO:0000259" key="2">
    <source>
        <dbReference type="Pfam" id="PF01648"/>
    </source>
</evidence>
<evidence type="ECO:0000256" key="1">
    <source>
        <dbReference type="ARBA" id="ARBA00022679"/>
    </source>
</evidence>
<organism evidence="3 4">
    <name type="scientific">Candidatus Phocaeicola faecigallinarum</name>
    <dbReference type="NCBI Taxonomy" id="2838732"/>
    <lineage>
        <taxon>Bacteria</taxon>
        <taxon>Pseudomonadati</taxon>
        <taxon>Bacteroidota</taxon>
        <taxon>Bacteroidia</taxon>
        <taxon>Bacteroidales</taxon>
        <taxon>Bacteroidaceae</taxon>
        <taxon>Phocaeicola</taxon>
    </lineage>
</organism>
<dbReference type="Pfam" id="PF01648">
    <property type="entry name" value="ACPS"/>
    <property type="match status" value="1"/>
</dbReference>
<evidence type="ECO:0000313" key="4">
    <source>
        <dbReference type="Proteomes" id="UP000783796"/>
    </source>
</evidence>
<dbReference type="InterPro" id="IPR037143">
    <property type="entry name" value="4-PPantetheinyl_Trfase_dom_sf"/>
</dbReference>
<keyword evidence="1 3" id="KW-0808">Transferase</keyword>
<reference evidence="3" key="2">
    <citation type="submission" date="2021-04" db="EMBL/GenBank/DDBJ databases">
        <authorList>
            <person name="Gilroy R."/>
        </authorList>
    </citation>
    <scope>NUCLEOTIDE SEQUENCE</scope>
    <source>
        <strain evidence="3">G4-2901</strain>
    </source>
</reference>
<dbReference type="GO" id="GO:0000287">
    <property type="term" value="F:magnesium ion binding"/>
    <property type="evidence" value="ECO:0007669"/>
    <property type="project" value="InterPro"/>
</dbReference>
<dbReference type="SUPFAM" id="SSF56214">
    <property type="entry name" value="4'-phosphopantetheinyl transferase"/>
    <property type="match status" value="2"/>
</dbReference>
<dbReference type="GO" id="GO:0008897">
    <property type="term" value="F:holo-[acyl-carrier-protein] synthase activity"/>
    <property type="evidence" value="ECO:0007669"/>
    <property type="project" value="InterPro"/>
</dbReference>
<dbReference type="Gene3D" id="3.90.470.20">
    <property type="entry name" value="4'-phosphopantetheinyl transferase domain"/>
    <property type="match status" value="1"/>
</dbReference>
<protein>
    <submittedName>
        <fullName evidence="3">4'-phosphopantetheinyl transferase superfamily protein</fullName>
    </submittedName>
</protein>
<dbReference type="EMBL" id="JAHLFW010000045">
    <property type="protein sequence ID" value="MBU3837640.1"/>
    <property type="molecule type" value="Genomic_DNA"/>
</dbReference>
<gene>
    <name evidence="3" type="ORF">H9777_04845</name>
</gene>
<evidence type="ECO:0000313" key="3">
    <source>
        <dbReference type="EMBL" id="MBU3837640.1"/>
    </source>
</evidence>
<name>A0A948TAR6_9BACT</name>